<feature type="compositionally biased region" description="Polar residues" evidence="5">
    <location>
        <begin position="1094"/>
        <end position="1111"/>
    </location>
</feature>
<feature type="domain" description="SAP" evidence="7">
    <location>
        <begin position="7"/>
        <end position="41"/>
    </location>
</feature>
<feature type="region of interest" description="Disordered" evidence="5">
    <location>
        <begin position="1416"/>
        <end position="1448"/>
    </location>
</feature>
<feature type="compositionally biased region" description="Polar residues" evidence="5">
    <location>
        <begin position="1150"/>
        <end position="1159"/>
    </location>
</feature>
<feature type="compositionally biased region" description="Low complexity" evidence="5">
    <location>
        <begin position="854"/>
        <end position="864"/>
    </location>
</feature>
<evidence type="ECO:0000259" key="6">
    <source>
        <dbReference type="PROSITE" id="PS50188"/>
    </source>
</evidence>
<feature type="compositionally biased region" description="Low complexity" evidence="5">
    <location>
        <begin position="1370"/>
        <end position="1391"/>
    </location>
</feature>
<keyword evidence="2" id="KW-0488">Methylation</keyword>
<feature type="compositionally biased region" description="Gly residues" evidence="5">
    <location>
        <begin position="844"/>
        <end position="853"/>
    </location>
</feature>
<organism evidence="10">
    <name type="scientific">Hymenolepis diminuta</name>
    <name type="common">Rat tapeworm</name>
    <dbReference type="NCBI Taxonomy" id="6216"/>
    <lineage>
        <taxon>Eukaryota</taxon>
        <taxon>Metazoa</taxon>
        <taxon>Spiralia</taxon>
        <taxon>Lophotrochozoa</taxon>
        <taxon>Platyhelminthes</taxon>
        <taxon>Cestoda</taxon>
        <taxon>Eucestoda</taxon>
        <taxon>Cyclophyllidea</taxon>
        <taxon>Hymenolepididae</taxon>
        <taxon>Hymenolepis</taxon>
    </lineage>
</organism>
<dbReference type="GO" id="GO:0000380">
    <property type="term" value="P:alternative mRNA splicing, via spliceosome"/>
    <property type="evidence" value="ECO:0007669"/>
    <property type="project" value="TreeGrafter"/>
</dbReference>
<keyword evidence="3" id="KW-0597">Phosphoprotein</keyword>
<accession>A0A0R3STQ3</accession>
<feature type="region of interest" description="Disordered" evidence="5">
    <location>
        <begin position="60"/>
        <end position="239"/>
    </location>
</feature>
<feature type="compositionally biased region" description="Low complexity" evidence="5">
    <location>
        <begin position="1123"/>
        <end position="1133"/>
    </location>
</feature>
<feature type="compositionally biased region" description="Gly residues" evidence="5">
    <location>
        <begin position="1046"/>
        <end position="1067"/>
    </location>
</feature>
<dbReference type="STRING" id="6216.A0A0R3STQ3"/>
<dbReference type="SUPFAM" id="SSF49899">
    <property type="entry name" value="Concanavalin A-like lectins/glucanases"/>
    <property type="match status" value="1"/>
</dbReference>
<feature type="compositionally biased region" description="Basic and acidic residues" evidence="5">
    <location>
        <begin position="150"/>
        <end position="207"/>
    </location>
</feature>
<dbReference type="GO" id="GO:0003723">
    <property type="term" value="F:RNA binding"/>
    <property type="evidence" value="ECO:0007669"/>
    <property type="project" value="TreeGrafter"/>
</dbReference>
<dbReference type="Gene3D" id="3.40.50.300">
    <property type="entry name" value="P-loop containing nucleotide triphosphate hydrolases"/>
    <property type="match status" value="1"/>
</dbReference>
<dbReference type="InterPro" id="IPR003877">
    <property type="entry name" value="SPRY_dom"/>
</dbReference>
<dbReference type="InterPro" id="IPR003034">
    <property type="entry name" value="SAP_dom"/>
</dbReference>
<dbReference type="InterPro" id="IPR001870">
    <property type="entry name" value="B30.2/SPRY"/>
</dbReference>
<feature type="region of interest" description="Disordered" evidence="5">
    <location>
        <begin position="670"/>
        <end position="1205"/>
    </location>
</feature>
<feature type="compositionally biased region" description="Low complexity" evidence="5">
    <location>
        <begin position="1269"/>
        <end position="1294"/>
    </location>
</feature>
<feature type="compositionally biased region" description="Polar residues" evidence="5">
    <location>
        <begin position="117"/>
        <end position="132"/>
    </location>
</feature>
<evidence type="ECO:0000256" key="3">
    <source>
        <dbReference type="ARBA" id="ARBA00022553"/>
    </source>
</evidence>
<dbReference type="InterPro" id="IPR027417">
    <property type="entry name" value="P-loop_NTPase"/>
</dbReference>
<gene>
    <name evidence="8" type="ORF">HDID_LOCUS8803</name>
</gene>
<dbReference type="PANTHER" id="PTHR12381">
    <property type="entry name" value="HETEROGENEOUS NUCLEAR RIBONUCLEOPROTEIN U FAMILY MEMBER"/>
    <property type="match status" value="1"/>
</dbReference>
<feature type="compositionally biased region" description="Basic and acidic residues" evidence="5">
    <location>
        <begin position="670"/>
        <end position="772"/>
    </location>
</feature>
<dbReference type="CDD" id="cd12884">
    <property type="entry name" value="SPRY_hnRNP"/>
    <property type="match status" value="1"/>
</dbReference>
<evidence type="ECO:0000313" key="8">
    <source>
        <dbReference type="EMBL" id="VDL61121.1"/>
    </source>
</evidence>
<feature type="compositionally biased region" description="Gly residues" evidence="5">
    <location>
        <begin position="1426"/>
        <end position="1448"/>
    </location>
</feature>
<comment type="subcellular location">
    <subcellularLocation>
        <location evidence="1">Nucleus</location>
    </subcellularLocation>
</comment>
<evidence type="ECO:0000256" key="4">
    <source>
        <dbReference type="ARBA" id="ARBA00023242"/>
    </source>
</evidence>
<dbReference type="PROSITE" id="PS50800">
    <property type="entry name" value="SAP"/>
    <property type="match status" value="1"/>
</dbReference>
<dbReference type="InterPro" id="IPR035778">
    <property type="entry name" value="SPRY_hnRNP_U"/>
</dbReference>
<dbReference type="PANTHER" id="PTHR12381:SF56">
    <property type="entry name" value="B30.2_SPRY DOMAIN-CONTAINING PROTEIN-RELATED"/>
    <property type="match status" value="1"/>
</dbReference>
<dbReference type="WBParaSite" id="HDID_0000880501-mRNA-1">
    <property type="protein sequence ID" value="HDID_0000880501-mRNA-1"/>
    <property type="gene ID" value="HDID_0000880501"/>
</dbReference>
<reference evidence="8 9" key="2">
    <citation type="submission" date="2018-11" db="EMBL/GenBank/DDBJ databases">
        <authorList>
            <consortium name="Pathogen Informatics"/>
        </authorList>
    </citation>
    <scope>NUCLEOTIDE SEQUENCE [LARGE SCALE GENOMIC DNA]</scope>
</reference>
<dbReference type="SUPFAM" id="SSF68906">
    <property type="entry name" value="SAP domain"/>
    <property type="match status" value="1"/>
</dbReference>
<feature type="compositionally biased region" description="Low complexity" evidence="5">
    <location>
        <begin position="967"/>
        <end position="985"/>
    </location>
</feature>
<feature type="region of interest" description="Disordered" evidence="5">
    <location>
        <begin position="1327"/>
        <end position="1352"/>
    </location>
</feature>
<dbReference type="InterPro" id="IPR036361">
    <property type="entry name" value="SAP_dom_sf"/>
</dbReference>
<feature type="compositionally biased region" description="Gly residues" evidence="5">
    <location>
        <begin position="1134"/>
        <end position="1144"/>
    </location>
</feature>
<feature type="region of interest" description="Disordered" evidence="5">
    <location>
        <begin position="1370"/>
        <end position="1395"/>
    </location>
</feature>
<name>A0A0R3STQ3_HYMDI</name>
<feature type="compositionally biased region" description="Low complexity" evidence="5">
    <location>
        <begin position="935"/>
        <end position="945"/>
    </location>
</feature>
<reference evidence="10" key="1">
    <citation type="submission" date="2016-04" db="UniProtKB">
        <authorList>
            <consortium name="WormBaseParasite"/>
        </authorList>
    </citation>
    <scope>IDENTIFICATION</scope>
</reference>
<dbReference type="Gene3D" id="2.60.120.920">
    <property type="match status" value="1"/>
</dbReference>
<feature type="compositionally biased region" description="Polar residues" evidence="5">
    <location>
        <begin position="1229"/>
        <end position="1239"/>
    </location>
</feature>
<evidence type="ECO:0000259" key="7">
    <source>
        <dbReference type="PROSITE" id="PS50800"/>
    </source>
</evidence>
<dbReference type="Proteomes" id="UP000274504">
    <property type="component" value="Unassembled WGS sequence"/>
</dbReference>
<dbReference type="GO" id="GO:0005634">
    <property type="term" value="C:nucleus"/>
    <property type="evidence" value="ECO:0007669"/>
    <property type="project" value="UniProtKB-SubCell"/>
</dbReference>
<feature type="compositionally biased region" description="Polar residues" evidence="5">
    <location>
        <begin position="1193"/>
        <end position="1203"/>
    </location>
</feature>
<sequence>MDKGFDPSSLKVNDLRDELRRRGLNPLGVKAVLLKRLSEALTKEDKTLEDFAKTLAEVKSPNKSVTAVEADSVGSTEGAAVISANGDSAVDDKEGEDSSIDVSKSEEEKMEDDSNDVFSVQQPDSSAEVSADTNKDQQKPDSTAQPVFEKASKEGIGESKDETLEGRPKSENESAHKESGVEKSEYSCERHRGHSREKDRTSRDRSRERRRHHSRDRSPRGGRDRSSDRERRRSPRRTRDSCLTIEDEIDDWESRENVFLDFYNSDLSLVINQDCYSAKPMTDDGFSLMWAGTRANYGVKSGKTYFEVRVVKELSIDYTDESIEGATHVLRAGWSLDKSCLALGEEVNSFGYGGTGKKSTDGKFEDYGTTFKEGDVVGAFLEFTDSEVVMTFSVNGIDQGECFRLEKSSLGEDSALFPHVYVKNVEFSVNFGQNDQTAWFPPTEADSWKLIGTIPVEERVRGLLPPAKEDCEVIMMIGLPGSGKTYYAANLLKDHPEKYYNVLGTNLILDKMKVMGLSRKRNYSGRWDALINKATQCLNKIISIACKRKRNYILDQDISNQFASASLLEPLSRSLVIYDLGSNFSQRRKMRPFDGFQRKAIVIVPTDEEFKRRIEQRTKEEGKEVPEKAVLEMKANFEIPKPVSDDPASMFDEVTFTELQREEAEKLVKEYNAEGKASRSQDRRSRAESPDHSSHHSRSRRDSRSRHDSYSRSSGRGDYDRRESRGSRFDYRGDRGDDRGRFGSRYRDDFGRGGRDSGRFGGRYDNELDYRRGPPGGFQRNPRGAGGPYGGSPFSRPPFPAGGLQYGAPPSYGPPNDSPYNRGGFNRGPPGSAERGGRDSYPRGGRGSYGGNYGSNSGYGYYQPGERRRFDDSDSADPSTGPPPSKQPAFGSEFRGGGGYQGDSYRGSFRGGRGGDRGSFSQPASSGGGYGYGYGSSYPPSAPQSKGGDSSTPGRYPLGSRPDEFQSKPLGSYSGSGSKPSRFSSAAGDADKSTLKPPDSPGSRFRSSGYQTYEGGKESGQPPRSRFDQPSQQNQDPYGLGSAYGQPGGGRQSGPTGGPTQGYGYGQYGQQQGRSTSSDSSKPQQAYGGDFGNRGSTTSQQQSQKAPQSGYGTEFGTRGSNLPQSQPSQKPQQGGYGGGFGGSPYGRQQQPSGDSSQRFSKVFCGTDQSGSAGGYNKTGQQQPSYGIDAYGQRSATGSATNPSAPKFQQAYYQGYGSAAAQSTGGTSGKPAQQQQSYGGSNVYGQQSGAQSAQGQSGYSAYGQGGATMGGAQQYQQQRYGGDSSSATASASSRGGAYGQQTTPQSKLDPRSYDYSFFGAATYGYGQSSDKGATSAPGSTPKPGAPTATPVTGAGNTSLYAAALSAASKGTPTATASSAYGSAAGQQAQQQQMPTSYGYGGATGYYGAAAAAQASWPPYGGVAPAGQTGGNGAAGGGSQTQQGYGYGQR</sequence>
<feature type="region of interest" description="Disordered" evidence="5">
    <location>
        <begin position="1217"/>
        <end position="1310"/>
    </location>
</feature>
<dbReference type="Pfam" id="PF13671">
    <property type="entry name" value="AAA_33"/>
    <property type="match status" value="1"/>
</dbReference>
<evidence type="ECO:0000313" key="10">
    <source>
        <dbReference type="WBParaSite" id="HDID_0000880501-mRNA-1"/>
    </source>
</evidence>
<feature type="domain" description="B30.2/SPRY" evidence="6">
    <location>
        <begin position="237"/>
        <end position="436"/>
    </location>
</feature>
<evidence type="ECO:0000313" key="9">
    <source>
        <dbReference type="Proteomes" id="UP000274504"/>
    </source>
</evidence>
<keyword evidence="4" id="KW-0539">Nucleus</keyword>
<dbReference type="OrthoDB" id="445357at2759"/>
<feature type="compositionally biased region" description="Basic and acidic residues" evidence="5">
    <location>
        <begin position="216"/>
        <end position="231"/>
    </location>
</feature>
<feature type="compositionally biased region" description="Low complexity" evidence="5">
    <location>
        <begin position="1243"/>
        <end position="1261"/>
    </location>
</feature>
<feature type="compositionally biased region" description="Polar residues" evidence="5">
    <location>
        <begin position="1327"/>
        <end position="1337"/>
    </location>
</feature>
<dbReference type="PROSITE" id="PS50188">
    <property type="entry name" value="B302_SPRY"/>
    <property type="match status" value="1"/>
</dbReference>
<evidence type="ECO:0000256" key="1">
    <source>
        <dbReference type="ARBA" id="ARBA00004123"/>
    </source>
</evidence>
<dbReference type="InterPro" id="IPR043136">
    <property type="entry name" value="B30.2/SPRY_sf"/>
</dbReference>
<dbReference type="SUPFAM" id="SSF52540">
    <property type="entry name" value="P-loop containing nucleoside triphosphate hydrolases"/>
    <property type="match status" value="1"/>
</dbReference>
<feature type="compositionally biased region" description="Low complexity" evidence="5">
    <location>
        <begin position="1068"/>
        <end position="1077"/>
    </location>
</feature>
<evidence type="ECO:0000256" key="2">
    <source>
        <dbReference type="ARBA" id="ARBA00022481"/>
    </source>
</evidence>
<evidence type="ECO:0000256" key="5">
    <source>
        <dbReference type="SAM" id="MobiDB-lite"/>
    </source>
</evidence>
<dbReference type="EMBL" id="UYSG01011146">
    <property type="protein sequence ID" value="VDL61121.1"/>
    <property type="molecule type" value="Genomic_DNA"/>
</dbReference>
<dbReference type="SMART" id="SM00449">
    <property type="entry name" value="SPRY"/>
    <property type="match status" value="1"/>
</dbReference>
<dbReference type="SMART" id="SM00513">
    <property type="entry name" value="SAP"/>
    <property type="match status" value="1"/>
</dbReference>
<dbReference type="InterPro" id="IPR013320">
    <property type="entry name" value="ConA-like_dom_sf"/>
</dbReference>
<proteinExistence type="predicted"/>
<dbReference type="Pfam" id="PF02037">
    <property type="entry name" value="SAP"/>
    <property type="match status" value="1"/>
</dbReference>
<protein>
    <submittedName>
        <fullName evidence="10">SAP domain-containing protein</fullName>
    </submittedName>
</protein>
<dbReference type="Gene3D" id="1.10.720.30">
    <property type="entry name" value="SAP domain"/>
    <property type="match status" value="1"/>
</dbReference>